<evidence type="ECO:0000256" key="1">
    <source>
        <dbReference type="SAM" id="Phobius"/>
    </source>
</evidence>
<name>A0A3G4ZNQ4_9VIRU</name>
<proteinExistence type="predicted"/>
<evidence type="ECO:0000313" key="2">
    <source>
        <dbReference type="EMBL" id="AYV76498.1"/>
    </source>
</evidence>
<keyword evidence="1" id="KW-0812">Transmembrane</keyword>
<gene>
    <name evidence="2" type="ORF">Terrestrivirus7_51</name>
</gene>
<dbReference type="EMBL" id="MK071985">
    <property type="protein sequence ID" value="AYV76498.1"/>
    <property type="molecule type" value="Genomic_DNA"/>
</dbReference>
<accession>A0A3G4ZNQ4</accession>
<organism evidence="2">
    <name type="scientific">Terrestrivirus sp</name>
    <dbReference type="NCBI Taxonomy" id="2487775"/>
    <lineage>
        <taxon>Viruses</taxon>
        <taxon>Varidnaviria</taxon>
        <taxon>Bamfordvirae</taxon>
        <taxon>Nucleocytoviricota</taxon>
        <taxon>Megaviricetes</taxon>
        <taxon>Imitervirales</taxon>
        <taxon>Mimiviridae</taxon>
        <taxon>Klosneuvirinae</taxon>
    </lineage>
</organism>
<protein>
    <submittedName>
        <fullName evidence="2">Uncharacterized protein</fullName>
    </submittedName>
</protein>
<sequence>MSQTTHREDADYINENYHVPNGITVHDFDNVEDISFANDIYVKVVPFVPLMYLICIVLLLILFSNM</sequence>
<feature type="transmembrane region" description="Helical" evidence="1">
    <location>
        <begin position="40"/>
        <end position="63"/>
    </location>
</feature>
<keyword evidence="1" id="KW-0472">Membrane</keyword>
<reference evidence="2" key="1">
    <citation type="submission" date="2018-10" db="EMBL/GenBank/DDBJ databases">
        <title>Hidden diversity of soil giant viruses.</title>
        <authorList>
            <person name="Schulz F."/>
            <person name="Alteio L."/>
            <person name="Goudeau D."/>
            <person name="Ryan E.M."/>
            <person name="Malmstrom R.R."/>
            <person name="Blanchard J."/>
            <person name="Woyke T."/>
        </authorList>
    </citation>
    <scope>NUCLEOTIDE SEQUENCE</scope>
    <source>
        <strain evidence="2">TEV1</strain>
    </source>
</reference>
<keyword evidence="1" id="KW-1133">Transmembrane helix</keyword>